<evidence type="ECO:0000256" key="2">
    <source>
        <dbReference type="ARBA" id="ARBA00023125"/>
    </source>
</evidence>
<dbReference type="Pfam" id="PF17853">
    <property type="entry name" value="GGDEF_2"/>
    <property type="match status" value="1"/>
</dbReference>
<keyword evidence="2" id="KW-0238">DNA-binding</keyword>
<dbReference type="PROSITE" id="PS01124">
    <property type="entry name" value="HTH_ARAC_FAMILY_2"/>
    <property type="match status" value="1"/>
</dbReference>
<keyword evidence="4" id="KW-0472">Membrane</keyword>
<keyword evidence="7" id="KW-1185">Reference proteome</keyword>
<evidence type="ECO:0000256" key="4">
    <source>
        <dbReference type="SAM" id="Phobius"/>
    </source>
</evidence>
<dbReference type="InterPro" id="IPR009057">
    <property type="entry name" value="Homeodomain-like_sf"/>
</dbReference>
<keyword evidence="1" id="KW-0805">Transcription regulation</keyword>
<evidence type="ECO:0000256" key="1">
    <source>
        <dbReference type="ARBA" id="ARBA00023015"/>
    </source>
</evidence>
<name>A0ABS4HX25_9BACL</name>
<dbReference type="PRINTS" id="PR00032">
    <property type="entry name" value="HTHARAC"/>
</dbReference>
<dbReference type="InterPro" id="IPR020449">
    <property type="entry name" value="Tscrpt_reg_AraC-type_HTH"/>
</dbReference>
<dbReference type="EMBL" id="JAGGKV010000005">
    <property type="protein sequence ID" value="MBP1963183.1"/>
    <property type="molecule type" value="Genomic_DNA"/>
</dbReference>
<dbReference type="Proteomes" id="UP001519344">
    <property type="component" value="Unassembled WGS sequence"/>
</dbReference>
<gene>
    <name evidence="6" type="ORF">J2Z65_002399</name>
</gene>
<feature type="transmembrane region" description="Helical" evidence="4">
    <location>
        <begin position="7"/>
        <end position="30"/>
    </location>
</feature>
<dbReference type="PANTHER" id="PTHR43280:SF10">
    <property type="entry name" value="REGULATORY PROTEIN POCR"/>
    <property type="match status" value="1"/>
</dbReference>
<evidence type="ECO:0000313" key="7">
    <source>
        <dbReference type="Proteomes" id="UP001519344"/>
    </source>
</evidence>
<dbReference type="InterPro" id="IPR018062">
    <property type="entry name" value="HTH_AraC-typ_CS"/>
</dbReference>
<sequence>MKRKSYFVKLLSFNIVLVIIAVSFLGYIAYYKTSSLMNEKIDKINAQLLLQSQIQLENSLQTVESAIIQFTLLPSFTSLLDDDLTMNSYDNYVKVKNMVSEVSSLYAHSSIINSLEIINLEKGWVLRNGGVLLINEVYTREEIDQFRKVVSRSKWSKSANSDFFQYTLKVPFSAIDRFQGIVRTKISSSDIFRELMPSKDLGQMTMIDDDGNIIRNITQYELRDQDVNHLVQMIQMQVNQTPQGNFLSKINGSQYSFIFRHSEKYKWTYISLISTLEAEQNSRFIGLFIFITGFVVVSVFFVLSFYGTRRLYSPIKRLYHMIAYNSSEKLNAQSQSNEMDYINNRMHAFFQDSQKLKVQLHIQTNQLNDFFAFKLFQGEVNPQEIESNFRRDACWNHFYVLTVQIDTLQDTGYKDSDRDLLLFAVKNMLGETASDLLVLNPVIMNHTQVVLLGADHQHVDAFKEELYLLSRSIQQVVNQYLRLQVSIGISRPFNQPVEASTAYGEATDALKSRFTQGREAILYASDFDSNESGNKGKYPGFMVKELIDAIKFGDAEQSKRTLHDVIAEICSGHYGYRYCSMFIFLLLMDLIKISHQSDEMFVSLFKEKPIFQKLDQLLQTSVQEMEAWIFEHVVQLIMVEMLARSESQQRNMIKTLIQIIHDEYHSELTLEACASRFHYNPNYLGQIFRKETGSSFSDYLSQYRLNIARRLLAETDDQIQEIAEKLRFSNSQNFIRYFKKMEGITPKQYRDKLVKFNG</sequence>
<dbReference type="PROSITE" id="PS00041">
    <property type="entry name" value="HTH_ARAC_FAMILY_1"/>
    <property type="match status" value="1"/>
</dbReference>
<keyword evidence="3" id="KW-0804">Transcription</keyword>
<reference evidence="6 7" key="1">
    <citation type="submission" date="2021-03" db="EMBL/GenBank/DDBJ databases">
        <title>Genomic Encyclopedia of Type Strains, Phase IV (KMG-IV): sequencing the most valuable type-strain genomes for metagenomic binning, comparative biology and taxonomic classification.</title>
        <authorList>
            <person name="Goeker M."/>
        </authorList>
    </citation>
    <scope>NUCLEOTIDE SEQUENCE [LARGE SCALE GENOMIC DNA]</scope>
    <source>
        <strain evidence="6 7">DSM 24950</strain>
    </source>
</reference>
<protein>
    <submittedName>
        <fullName evidence="6">AraC-like DNA-binding protein</fullName>
    </submittedName>
</protein>
<evidence type="ECO:0000259" key="5">
    <source>
        <dbReference type="PROSITE" id="PS01124"/>
    </source>
</evidence>
<dbReference type="RefSeq" id="WP_167066295.1">
    <property type="nucleotide sequence ID" value="NZ_JAAOZR010000045.1"/>
</dbReference>
<organism evidence="6 7">
    <name type="scientific">Paenibacillus aceris</name>
    <dbReference type="NCBI Taxonomy" id="869555"/>
    <lineage>
        <taxon>Bacteria</taxon>
        <taxon>Bacillati</taxon>
        <taxon>Bacillota</taxon>
        <taxon>Bacilli</taxon>
        <taxon>Bacillales</taxon>
        <taxon>Paenibacillaceae</taxon>
        <taxon>Paenibacillus</taxon>
    </lineage>
</organism>
<proteinExistence type="predicted"/>
<evidence type="ECO:0000256" key="3">
    <source>
        <dbReference type="ARBA" id="ARBA00023163"/>
    </source>
</evidence>
<evidence type="ECO:0000313" key="6">
    <source>
        <dbReference type="EMBL" id="MBP1963183.1"/>
    </source>
</evidence>
<dbReference type="InterPro" id="IPR041522">
    <property type="entry name" value="CdaR_GGDEF"/>
</dbReference>
<feature type="transmembrane region" description="Helical" evidence="4">
    <location>
        <begin position="284"/>
        <end position="307"/>
    </location>
</feature>
<dbReference type="Pfam" id="PF12833">
    <property type="entry name" value="HTH_18"/>
    <property type="match status" value="1"/>
</dbReference>
<dbReference type="InterPro" id="IPR018060">
    <property type="entry name" value="HTH_AraC"/>
</dbReference>
<dbReference type="SUPFAM" id="SSF46689">
    <property type="entry name" value="Homeodomain-like"/>
    <property type="match status" value="2"/>
</dbReference>
<comment type="caution">
    <text evidence="6">The sequence shown here is derived from an EMBL/GenBank/DDBJ whole genome shotgun (WGS) entry which is preliminary data.</text>
</comment>
<keyword evidence="4" id="KW-1133">Transmembrane helix</keyword>
<keyword evidence="4" id="KW-0812">Transmembrane</keyword>
<dbReference type="SMART" id="SM00342">
    <property type="entry name" value="HTH_ARAC"/>
    <property type="match status" value="1"/>
</dbReference>
<feature type="domain" description="HTH araC/xylS-type" evidence="5">
    <location>
        <begin position="654"/>
        <end position="752"/>
    </location>
</feature>
<accession>A0ABS4HX25</accession>
<dbReference type="Gene3D" id="1.10.10.60">
    <property type="entry name" value="Homeodomain-like"/>
    <property type="match status" value="2"/>
</dbReference>
<dbReference type="PANTHER" id="PTHR43280">
    <property type="entry name" value="ARAC-FAMILY TRANSCRIPTIONAL REGULATOR"/>
    <property type="match status" value="1"/>
</dbReference>